<gene>
    <name evidence="4" type="ORF">F4560_002360</name>
</gene>
<feature type="transmembrane region" description="Helical" evidence="1">
    <location>
        <begin position="186"/>
        <end position="207"/>
    </location>
</feature>
<feature type="domain" description="SMODS and SLOG-associating 2TM effector" evidence="3">
    <location>
        <begin position="7"/>
        <end position="157"/>
    </location>
</feature>
<proteinExistence type="predicted"/>
<keyword evidence="1" id="KW-1133">Transmembrane helix</keyword>
<keyword evidence="1" id="KW-0472">Membrane</keyword>
<dbReference type="InterPro" id="IPR041116">
    <property type="entry name" value="SLATT_3"/>
</dbReference>
<protein>
    <recommendedName>
        <fullName evidence="6">DUF4231 domain-containing protein</fullName>
    </recommendedName>
</protein>
<dbReference type="InterPro" id="IPR040884">
    <property type="entry name" value="SLATT_1"/>
</dbReference>
<feature type="transmembrane region" description="Helical" evidence="1">
    <location>
        <begin position="55"/>
        <end position="74"/>
    </location>
</feature>
<reference evidence="4 5" key="1">
    <citation type="submission" date="2020-08" db="EMBL/GenBank/DDBJ databases">
        <title>Sequencing the genomes of 1000 actinobacteria strains.</title>
        <authorList>
            <person name="Klenk H.-P."/>
        </authorList>
    </citation>
    <scope>NUCLEOTIDE SEQUENCE [LARGE SCALE GENOMIC DNA]</scope>
    <source>
        <strain evidence="4 5">DSM 45486</strain>
    </source>
</reference>
<dbReference type="NCBIfam" id="NF033610">
    <property type="entry name" value="SLATT_3"/>
    <property type="match status" value="1"/>
</dbReference>
<dbReference type="AlphaFoldDB" id="A0A7W9HHT7"/>
<evidence type="ECO:0000313" key="5">
    <source>
        <dbReference type="Proteomes" id="UP000552097"/>
    </source>
</evidence>
<evidence type="ECO:0000259" key="2">
    <source>
        <dbReference type="Pfam" id="PF18181"/>
    </source>
</evidence>
<dbReference type="Pfam" id="PF18181">
    <property type="entry name" value="SLATT_1"/>
    <property type="match status" value="1"/>
</dbReference>
<dbReference type="NCBIfam" id="NF033634">
    <property type="entry name" value="SLATT_1"/>
    <property type="match status" value="1"/>
</dbReference>
<evidence type="ECO:0000259" key="3">
    <source>
        <dbReference type="Pfam" id="PF18184"/>
    </source>
</evidence>
<evidence type="ECO:0000313" key="4">
    <source>
        <dbReference type="EMBL" id="MBB5802592.1"/>
    </source>
</evidence>
<accession>A0A7W9HHT7</accession>
<dbReference type="Proteomes" id="UP000552097">
    <property type="component" value="Unassembled WGS sequence"/>
</dbReference>
<dbReference type="Pfam" id="PF18184">
    <property type="entry name" value="SLATT_3"/>
    <property type="match status" value="1"/>
</dbReference>
<organism evidence="4 5">
    <name type="scientific">Saccharothrix ecbatanensis</name>
    <dbReference type="NCBI Taxonomy" id="1105145"/>
    <lineage>
        <taxon>Bacteria</taxon>
        <taxon>Bacillati</taxon>
        <taxon>Actinomycetota</taxon>
        <taxon>Actinomycetes</taxon>
        <taxon>Pseudonocardiales</taxon>
        <taxon>Pseudonocardiaceae</taxon>
        <taxon>Saccharothrix</taxon>
    </lineage>
</organism>
<evidence type="ECO:0000256" key="1">
    <source>
        <dbReference type="SAM" id="Phobius"/>
    </source>
</evidence>
<dbReference type="RefSeq" id="WP_184919381.1">
    <property type="nucleotide sequence ID" value="NZ_JACHMO010000001.1"/>
</dbReference>
<sequence>MTDADLPGFFHDADNASQRGQRLTLTWSRIRLFSAIAAGLGGALEWKLAENFHPWAALALVAFSVALVVEILLWTQQPEREWYAGRAVAESIKTLAWRYAVAGAPFSAGVEDPKALLRERVNEVIAQGEQRLPLESDDPFATASMAKLRAAPFEERRKVYLENRLQAQKTWYAERSKVNRLRAMQWRTALVVGEVLAVVLAGGRAFGLWEVDLSGMLAAALASGAAWLGTRRHSTLATSYSLAARELVLVRSKLLDADEASWDAAVAEAEETISREHQMWLASRPVES</sequence>
<comment type="caution">
    <text evidence="4">The sequence shown here is derived from an EMBL/GenBank/DDBJ whole genome shotgun (WGS) entry which is preliminary data.</text>
</comment>
<name>A0A7W9HHT7_9PSEU</name>
<keyword evidence="1" id="KW-0812">Transmembrane</keyword>
<dbReference type="EMBL" id="JACHMO010000001">
    <property type="protein sequence ID" value="MBB5802592.1"/>
    <property type="molecule type" value="Genomic_DNA"/>
</dbReference>
<feature type="transmembrane region" description="Helical" evidence="1">
    <location>
        <begin position="213"/>
        <end position="230"/>
    </location>
</feature>
<keyword evidence="5" id="KW-1185">Reference proteome</keyword>
<feature type="domain" description="SMODS and SLOG-associating 2TM effector" evidence="2">
    <location>
        <begin position="160"/>
        <end position="280"/>
    </location>
</feature>
<evidence type="ECO:0008006" key="6">
    <source>
        <dbReference type="Google" id="ProtNLM"/>
    </source>
</evidence>